<sequence length="193" mass="21428">MGVLGASSYHIFVAFVFVINLVKDLKVLTPFSTVSNIFTVFGFTLLFFYIIETDVEVSEDQLYLKDIQEVPVFVGITLFALEAVGVVLALEYNMDDPKKFLGLFGLFNKGMAVILIMYTLMGVLGFLKYGYDIEASITLNLPKVKIAHIFLAKLTTEFVKIDLNDSSKRDDNSMDMNPSSAPHDVIGINSDAT</sequence>
<organism evidence="8 9">
    <name type="scientific">Eumeta variegata</name>
    <name type="common">Bagworm moth</name>
    <name type="synonym">Eumeta japonica</name>
    <dbReference type="NCBI Taxonomy" id="151549"/>
    <lineage>
        <taxon>Eukaryota</taxon>
        <taxon>Metazoa</taxon>
        <taxon>Ecdysozoa</taxon>
        <taxon>Arthropoda</taxon>
        <taxon>Hexapoda</taxon>
        <taxon>Insecta</taxon>
        <taxon>Pterygota</taxon>
        <taxon>Neoptera</taxon>
        <taxon>Endopterygota</taxon>
        <taxon>Lepidoptera</taxon>
        <taxon>Glossata</taxon>
        <taxon>Ditrysia</taxon>
        <taxon>Tineoidea</taxon>
        <taxon>Psychidae</taxon>
        <taxon>Oiketicinae</taxon>
        <taxon>Eumeta</taxon>
    </lineage>
</organism>
<protein>
    <submittedName>
        <fullName evidence="8">Proton-coupled amino acid transporter-like protein CG1139</fullName>
    </submittedName>
</protein>
<dbReference type="AlphaFoldDB" id="A0A4C1SQH5"/>
<evidence type="ECO:0000259" key="7">
    <source>
        <dbReference type="Pfam" id="PF01490"/>
    </source>
</evidence>
<feature type="region of interest" description="Disordered" evidence="5">
    <location>
        <begin position="169"/>
        <end position="193"/>
    </location>
</feature>
<name>A0A4C1SQH5_EUMVA</name>
<evidence type="ECO:0000256" key="3">
    <source>
        <dbReference type="ARBA" id="ARBA00022989"/>
    </source>
</evidence>
<evidence type="ECO:0000256" key="4">
    <source>
        <dbReference type="ARBA" id="ARBA00023136"/>
    </source>
</evidence>
<evidence type="ECO:0000256" key="5">
    <source>
        <dbReference type="SAM" id="MobiDB-lite"/>
    </source>
</evidence>
<feature type="transmembrane region" description="Helical" evidence="6">
    <location>
        <begin position="111"/>
        <end position="131"/>
    </location>
</feature>
<keyword evidence="9" id="KW-1185">Reference proteome</keyword>
<reference evidence="8 9" key="1">
    <citation type="journal article" date="2019" name="Commun. Biol.">
        <title>The bagworm genome reveals a unique fibroin gene that provides high tensile strength.</title>
        <authorList>
            <person name="Kono N."/>
            <person name="Nakamura H."/>
            <person name="Ohtoshi R."/>
            <person name="Tomita M."/>
            <person name="Numata K."/>
            <person name="Arakawa K."/>
        </authorList>
    </citation>
    <scope>NUCLEOTIDE SEQUENCE [LARGE SCALE GENOMIC DNA]</scope>
</reference>
<dbReference type="STRING" id="151549.A0A4C1SQH5"/>
<keyword evidence="2 6" id="KW-0812">Transmembrane</keyword>
<evidence type="ECO:0000256" key="1">
    <source>
        <dbReference type="ARBA" id="ARBA00004141"/>
    </source>
</evidence>
<dbReference type="OrthoDB" id="1684102at2759"/>
<proteinExistence type="predicted"/>
<feature type="transmembrane region" description="Helical" evidence="6">
    <location>
        <begin position="71"/>
        <end position="90"/>
    </location>
</feature>
<dbReference type="InterPro" id="IPR013057">
    <property type="entry name" value="AA_transpt_TM"/>
</dbReference>
<evidence type="ECO:0000256" key="2">
    <source>
        <dbReference type="ARBA" id="ARBA00022692"/>
    </source>
</evidence>
<dbReference type="GO" id="GO:0005774">
    <property type="term" value="C:vacuolar membrane"/>
    <property type="evidence" value="ECO:0007669"/>
    <property type="project" value="TreeGrafter"/>
</dbReference>
<evidence type="ECO:0000313" key="8">
    <source>
        <dbReference type="EMBL" id="GBP04214.1"/>
    </source>
</evidence>
<dbReference type="Proteomes" id="UP000299102">
    <property type="component" value="Unassembled WGS sequence"/>
</dbReference>
<feature type="transmembrane region" description="Helical" evidence="6">
    <location>
        <begin position="6"/>
        <end position="22"/>
    </location>
</feature>
<dbReference type="GO" id="GO:0015179">
    <property type="term" value="F:L-amino acid transmembrane transporter activity"/>
    <property type="evidence" value="ECO:0007669"/>
    <property type="project" value="TreeGrafter"/>
</dbReference>
<gene>
    <name evidence="8" type="ORF">EVAR_100909_1</name>
</gene>
<keyword evidence="4 6" id="KW-0472">Membrane</keyword>
<comment type="subcellular location">
    <subcellularLocation>
        <location evidence="1">Membrane</location>
        <topology evidence="1">Multi-pass membrane protein</topology>
    </subcellularLocation>
</comment>
<keyword evidence="3 6" id="KW-1133">Transmembrane helix</keyword>
<dbReference type="EMBL" id="BGZK01003744">
    <property type="protein sequence ID" value="GBP04214.1"/>
    <property type="molecule type" value="Genomic_DNA"/>
</dbReference>
<accession>A0A4C1SQH5</accession>
<feature type="domain" description="Amino acid transporter transmembrane" evidence="7">
    <location>
        <begin position="11"/>
        <end position="146"/>
    </location>
</feature>
<dbReference type="Pfam" id="PF01490">
    <property type="entry name" value="Aa_trans"/>
    <property type="match status" value="1"/>
</dbReference>
<dbReference type="PANTHER" id="PTHR22950">
    <property type="entry name" value="AMINO ACID TRANSPORTER"/>
    <property type="match status" value="1"/>
</dbReference>
<evidence type="ECO:0000256" key="6">
    <source>
        <dbReference type="SAM" id="Phobius"/>
    </source>
</evidence>
<comment type="caution">
    <text evidence="8">The sequence shown here is derived from an EMBL/GenBank/DDBJ whole genome shotgun (WGS) entry which is preliminary data.</text>
</comment>
<evidence type="ECO:0000313" key="9">
    <source>
        <dbReference type="Proteomes" id="UP000299102"/>
    </source>
</evidence>
<dbReference type="PANTHER" id="PTHR22950:SF340">
    <property type="entry name" value="AMINO ACID TRANSPORTER TRANSMEMBRANE DOMAIN-CONTAINING PROTEIN-RELATED"/>
    <property type="match status" value="1"/>
</dbReference>
<feature type="transmembrane region" description="Helical" evidence="6">
    <location>
        <begin position="34"/>
        <end position="51"/>
    </location>
</feature>